<accession>A0ABD2FW77</accession>
<evidence type="ECO:0000313" key="2">
    <source>
        <dbReference type="EMBL" id="KAL3045959.1"/>
    </source>
</evidence>
<evidence type="ECO:0000313" key="1">
    <source>
        <dbReference type="EMBL" id="KAL3045936.1"/>
    </source>
</evidence>
<dbReference type="AlphaFoldDB" id="A0ABD2FW77"/>
<evidence type="ECO:0008006" key="4">
    <source>
        <dbReference type="Google" id="ProtNLM"/>
    </source>
</evidence>
<name>A0ABD2FW77_PAGBO</name>
<keyword evidence="3" id="KW-1185">Reference proteome</keyword>
<evidence type="ECO:0000313" key="3">
    <source>
        <dbReference type="Proteomes" id="UP001619887"/>
    </source>
</evidence>
<organism evidence="2 3">
    <name type="scientific">Pagothenia borchgrevinki</name>
    <name type="common">Bald rockcod</name>
    <name type="synonym">Trematomus borchgrevinki</name>
    <dbReference type="NCBI Taxonomy" id="8213"/>
    <lineage>
        <taxon>Eukaryota</taxon>
        <taxon>Metazoa</taxon>
        <taxon>Chordata</taxon>
        <taxon>Craniata</taxon>
        <taxon>Vertebrata</taxon>
        <taxon>Euteleostomi</taxon>
        <taxon>Actinopterygii</taxon>
        <taxon>Neopterygii</taxon>
        <taxon>Teleostei</taxon>
        <taxon>Neoteleostei</taxon>
        <taxon>Acanthomorphata</taxon>
        <taxon>Eupercaria</taxon>
        <taxon>Perciformes</taxon>
        <taxon>Notothenioidei</taxon>
        <taxon>Nototheniidae</taxon>
        <taxon>Pagothenia</taxon>
    </lineage>
</organism>
<dbReference type="EMBL" id="JBIYXZ010002086">
    <property type="protein sequence ID" value="KAL3045936.1"/>
    <property type="molecule type" value="Genomic_DNA"/>
</dbReference>
<comment type="caution">
    <text evidence="2">The sequence shown here is derived from an EMBL/GenBank/DDBJ whole genome shotgun (WGS) entry which is preliminary data.</text>
</comment>
<sequence>MVNDCLLCKMPYLALNKHLQRNHSVHNADERRILLLMANGRMNIRLHPCIISGCNYSGTRLDRHMDRDHVELSREKINVAVQQVKMKMAKKELHDLRLTNPDIGMITSWDV</sequence>
<reference evidence="2 3" key="1">
    <citation type="journal article" date="2022" name="G3 (Bethesda)">
        <title>Evaluating Illumina-, Nanopore-, and PacBio-based genome assembly strategies with the bald notothen, Trematomus borchgrevinki.</title>
        <authorList>
            <person name="Rayamajhi N."/>
            <person name="Cheng C.C."/>
            <person name="Catchen J.M."/>
        </authorList>
    </citation>
    <scope>NUCLEOTIDE SEQUENCE [LARGE SCALE GENOMIC DNA]</scope>
    <source>
        <strain evidence="2">AGRC-2024</strain>
    </source>
</reference>
<proteinExistence type="predicted"/>
<dbReference type="Proteomes" id="UP001619887">
    <property type="component" value="Unassembled WGS sequence"/>
</dbReference>
<reference evidence="2 3" key="2">
    <citation type="journal article" date="2024" name="G3 (Bethesda)">
        <title>The genome of the cryopelagic Antarctic bald notothen, Trematomus borchgrevinki.</title>
        <authorList>
            <person name="Rayamajhi N."/>
            <person name="Rivera-Colon A.G."/>
            <person name="Minhas B.F."/>
            <person name="Cheng C.C."/>
            <person name="Catchen J.M."/>
        </authorList>
    </citation>
    <scope>NUCLEOTIDE SEQUENCE [LARGE SCALE GENOMIC DNA]</scope>
    <source>
        <strain evidence="2">AGRC-2024</strain>
    </source>
</reference>
<gene>
    <name evidence="1" type="ORF">OYC64_014065</name>
    <name evidence="2" type="ORF">OYC64_014086</name>
</gene>
<dbReference type="EMBL" id="JBIYXZ010002086">
    <property type="protein sequence ID" value="KAL3045959.1"/>
    <property type="molecule type" value="Genomic_DNA"/>
</dbReference>
<protein>
    <recommendedName>
        <fullName evidence="4">C2H2-type domain-containing protein</fullName>
    </recommendedName>
</protein>